<dbReference type="GO" id="GO:0005524">
    <property type="term" value="F:ATP binding"/>
    <property type="evidence" value="ECO:0007669"/>
    <property type="project" value="UniProtKB-UniRule"/>
</dbReference>
<accession>A0A4R4VYB3</accession>
<dbReference type="PANTHER" id="PTHR37018:SF1">
    <property type="entry name" value="CULTURE SPECIFIC PROTEIN, PUTATIVE (AFU_ORTHOLOGUE AFUA_2G00130)-RELATED"/>
    <property type="match status" value="1"/>
</dbReference>
<dbReference type="InterPro" id="IPR011761">
    <property type="entry name" value="ATP-grasp"/>
</dbReference>
<dbReference type="InterPro" id="IPR003806">
    <property type="entry name" value="ATP-grasp_PylC-type"/>
</dbReference>
<dbReference type="EMBL" id="SMKO01000010">
    <property type="protein sequence ID" value="TDD11102.1"/>
    <property type="molecule type" value="Genomic_DNA"/>
</dbReference>
<dbReference type="Pfam" id="PF18604">
    <property type="entry name" value="PreAtp-grasp"/>
    <property type="match status" value="1"/>
</dbReference>
<sequence length="437" mass="46911">MKAALTGSPHTPLVFLGNFEVEDQWADGVNGLPRVSFSAGATIVNRMDEFGLLLAGPGDHVVLKEAPDEDYLTHLEELGVALPRVHTVARNDPARTVTLDALEDQKLLAELSGLVGAWIAPHGTSVLEERLAEAARLPLITPSAAVCKATNSKIYSRRAADGTGLRQATGWTVSDMNELEVALDGARVLLGKGGTVVVKDAFGVSGKGITVIAEQQKLDRLHAMIRRRAAKRGDDTLALVIEEWVAKVADLNYQFTVGHDGSAHFDFVKEAITEAGVHKGHRIPADLAAAQVAQLEDAAHRLAKVLHGDGFHGVTGVDAMVAPDNSLYPVVEINARHNMSTYQLTVQELLMAPGQIALARLYPLRLDGRLTYRTLRRRLAGLLLDAPGGSGLLVNNFATVNAGARDGTFDGRLYGLLIAEDRARLAALDTEIVRRLP</sequence>
<proteinExistence type="predicted"/>
<dbReference type="Pfam" id="PF02655">
    <property type="entry name" value="ATP-grasp_3"/>
    <property type="match status" value="1"/>
</dbReference>
<dbReference type="PROSITE" id="PS50975">
    <property type="entry name" value="ATP_GRASP"/>
    <property type="match status" value="1"/>
</dbReference>
<dbReference type="SUPFAM" id="SSF56059">
    <property type="entry name" value="Glutathione synthetase ATP-binding domain-like"/>
    <property type="match status" value="1"/>
</dbReference>
<keyword evidence="4" id="KW-1185">Reference proteome</keyword>
<comment type="caution">
    <text evidence="3">The sequence shown here is derived from an EMBL/GenBank/DDBJ whole genome shotgun (WGS) entry which is preliminary data.</text>
</comment>
<name>A0A4R4VYB3_9ACTN</name>
<organism evidence="3 4">
    <name type="scientific">Nonomuraea deserti</name>
    <dbReference type="NCBI Taxonomy" id="1848322"/>
    <lineage>
        <taxon>Bacteria</taxon>
        <taxon>Bacillati</taxon>
        <taxon>Actinomycetota</taxon>
        <taxon>Actinomycetes</taxon>
        <taxon>Streptosporangiales</taxon>
        <taxon>Streptosporangiaceae</taxon>
        <taxon>Nonomuraea</taxon>
    </lineage>
</organism>
<evidence type="ECO:0000313" key="3">
    <source>
        <dbReference type="EMBL" id="TDD11102.1"/>
    </source>
</evidence>
<dbReference type="PANTHER" id="PTHR37018">
    <property type="entry name" value="CULTURE SPECIFIC PROTEIN, PUTATIVE (AFU_ORTHOLOGUE AFUA_2G00130)-RELATED"/>
    <property type="match status" value="1"/>
</dbReference>
<dbReference type="Gene3D" id="3.30.470.20">
    <property type="entry name" value="ATP-grasp fold, B domain"/>
    <property type="match status" value="1"/>
</dbReference>
<dbReference type="InterPro" id="IPR053269">
    <property type="entry name" value="Asp-Met_ligase"/>
</dbReference>
<evidence type="ECO:0000259" key="2">
    <source>
        <dbReference type="PROSITE" id="PS50975"/>
    </source>
</evidence>
<dbReference type="GO" id="GO:0046872">
    <property type="term" value="F:metal ion binding"/>
    <property type="evidence" value="ECO:0007669"/>
    <property type="project" value="InterPro"/>
</dbReference>
<gene>
    <name evidence="3" type="ORF">E1292_06830</name>
</gene>
<evidence type="ECO:0000256" key="1">
    <source>
        <dbReference type="PROSITE-ProRule" id="PRU00409"/>
    </source>
</evidence>
<evidence type="ECO:0000313" key="4">
    <source>
        <dbReference type="Proteomes" id="UP000295258"/>
    </source>
</evidence>
<dbReference type="Proteomes" id="UP000295258">
    <property type="component" value="Unassembled WGS sequence"/>
</dbReference>
<dbReference type="InterPro" id="IPR040754">
    <property type="entry name" value="PreAtp-grasp"/>
</dbReference>
<keyword evidence="1" id="KW-0067">ATP-binding</keyword>
<protein>
    <submittedName>
        <fullName evidence="3">ATP-grasp domain-containing protein</fullName>
    </submittedName>
</protein>
<feature type="domain" description="ATP-grasp" evidence="2">
    <location>
        <begin position="157"/>
        <end position="362"/>
    </location>
</feature>
<dbReference type="AlphaFoldDB" id="A0A4R4VYB3"/>
<reference evidence="3 4" key="1">
    <citation type="submission" date="2019-03" db="EMBL/GenBank/DDBJ databases">
        <title>Draft genome sequences of novel Actinobacteria.</title>
        <authorList>
            <person name="Sahin N."/>
            <person name="Ay H."/>
            <person name="Saygin H."/>
        </authorList>
    </citation>
    <scope>NUCLEOTIDE SEQUENCE [LARGE SCALE GENOMIC DNA]</scope>
    <source>
        <strain evidence="3 4">KC310</strain>
    </source>
</reference>
<keyword evidence="1" id="KW-0547">Nucleotide-binding</keyword>